<feature type="domain" description="Sulfatase N-terminal" evidence="8">
    <location>
        <begin position="34"/>
        <end position="357"/>
    </location>
</feature>
<dbReference type="InterPro" id="IPR017850">
    <property type="entry name" value="Alkaline_phosphatase_core_sf"/>
</dbReference>
<keyword evidence="7" id="KW-0732">Signal</keyword>
<evidence type="ECO:0000256" key="6">
    <source>
        <dbReference type="ARBA" id="ARBA00023180"/>
    </source>
</evidence>
<dbReference type="PANTHER" id="PTHR10342:SF264">
    <property type="entry name" value="MIP05773P-RELATED"/>
    <property type="match status" value="1"/>
</dbReference>
<feature type="chain" id="PRO_5040346147" description="Sulfatase N-terminal domain-containing protein" evidence="7">
    <location>
        <begin position="28"/>
        <end position="467"/>
    </location>
</feature>
<comment type="cofactor">
    <cofactor evidence="1">
        <name>Ca(2+)</name>
        <dbReference type="ChEBI" id="CHEBI:29108"/>
    </cofactor>
</comment>
<name>A0A9P0AC03_BEMTA</name>
<accession>A0A9P0AC03</accession>
<keyword evidence="3" id="KW-0479">Metal-binding</keyword>
<dbReference type="GO" id="GO:0046872">
    <property type="term" value="F:metal ion binding"/>
    <property type="evidence" value="ECO:0007669"/>
    <property type="project" value="UniProtKB-KW"/>
</dbReference>
<evidence type="ECO:0000259" key="8">
    <source>
        <dbReference type="Pfam" id="PF00884"/>
    </source>
</evidence>
<dbReference type="PROSITE" id="PS00523">
    <property type="entry name" value="SULFATASE_1"/>
    <property type="match status" value="1"/>
</dbReference>
<dbReference type="Gene3D" id="3.40.720.10">
    <property type="entry name" value="Alkaline Phosphatase, subunit A"/>
    <property type="match status" value="1"/>
</dbReference>
<dbReference type="InterPro" id="IPR024607">
    <property type="entry name" value="Sulfatase_CS"/>
</dbReference>
<keyword evidence="10" id="KW-1185">Reference proteome</keyword>
<dbReference type="AlphaFoldDB" id="A0A9P0AC03"/>
<organism evidence="9 10">
    <name type="scientific">Bemisia tabaci</name>
    <name type="common">Sweetpotato whitefly</name>
    <name type="synonym">Aleurodes tabaci</name>
    <dbReference type="NCBI Taxonomy" id="7038"/>
    <lineage>
        <taxon>Eukaryota</taxon>
        <taxon>Metazoa</taxon>
        <taxon>Ecdysozoa</taxon>
        <taxon>Arthropoda</taxon>
        <taxon>Hexapoda</taxon>
        <taxon>Insecta</taxon>
        <taxon>Pterygota</taxon>
        <taxon>Neoptera</taxon>
        <taxon>Paraneoptera</taxon>
        <taxon>Hemiptera</taxon>
        <taxon>Sternorrhyncha</taxon>
        <taxon>Aleyrodoidea</taxon>
        <taxon>Aleyrodidae</taxon>
        <taxon>Aleyrodinae</taxon>
        <taxon>Bemisia</taxon>
    </lineage>
</organism>
<dbReference type="GO" id="GO:0008484">
    <property type="term" value="F:sulfuric ester hydrolase activity"/>
    <property type="evidence" value="ECO:0007669"/>
    <property type="project" value="InterPro"/>
</dbReference>
<dbReference type="PANTHER" id="PTHR10342">
    <property type="entry name" value="ARYLSULFATASE"/>
    <property type="match status" value="1"/>
</dbReference>
<evidence type="ECO:0000256" key="2">
    <source>
        <dbReference type="ARBA" id="ARBA00008779"/>
    </source>
</evidence>
<evidence type="ECO:0000256" key="4">
    <source>
        <dbReference type="ARBA" id="ARBA00022801"/>
    </source>
</evidence>
<dbReference type="EMBL" id="OU963865">
    <property type="protein sequence ID" value="CAH0388522.1"/>
    <property type="molecule type" value="Genomic_DNA"/>
</dbReference>
<evidence type="ECO:0000313" key="9">
    <source>
        <dbReference type="EMBL" id="CAH0388522.1"/>
    </source>
</evidence>
<feature type="signal peptide" evidence="7">
    <location>
        <begin position="1"/>
        <end position="27"/>
    </location>
</feature>
<reference evidence="9" key="1">
    <citation type="submission" date="2021-12" db="EMBL/GenBank/DDBJ databases">
        <authorList>
            <person name="King R."/>
        </authorList>
    </citation>
    <scope>NUCLEOTIDE SEQUENCE</scope>
</reference>
<evidence type="ECO:0000256" key="1">
    <source>
        <dbReference type="ARBA" id="ARBA00001913"/>
    </source>
</evidence>
<comment type="similarity">
    <text evidence="2">Belongs to the sulfatase family.</text>
</comment>
<sequence length="467" mass="52714">MTRRQEEQGLKMLLMAFAVAACCTVEARKTSRKPHIIIMLADDMGWNDVGFHGSNQIPTPNIDALAYNGLILNSHYTPALCTPSRAALMTGKYPIHLGMQHLVILEAEPWGLPLEEKMLPQYLKESGYATHAIGKWHLGFFRKEYTPTHRGFDSHFGYWQGFQDYYDHSVKATFAKYHGYDMRRNMSLDWSAQGKYSTDLFTDEAVRIINTHEREDPLFLYMAHLAPHTANTYEPFQAPDEEVVRFAHIEDPERRTYAAMVSKLDQSVGEVVSALRSRDMLDNSIIIFMSDNGAPTYGLHSNRGSNYPLRGIKETPYEGGVRGVAAVWSPLIKKRSRVANQLMHIADWLPTLHSAAGLETSLPKDLDGVDMWRALSEDLPSPRTELLHNIDDIGEVYSALRSGPWKYVKGSVSKGRTDSWYGESGRSNNLTDDEVRSYDVTAVLHSKTGAALEDLLLNSRSKPKRCD</sequence>
<dbReference type="PROSITE" id="PS00149">
    <property type="entry name" value="SULFATASE_2"/>
    <property type="match status" value="1"/>
</dbReference>
<gene>
    <name evidence="9" type="ORF">BEMITA_LOCUS7432</name>
</gene>
<protein>
    <recommendedName>
        <fullName evidence="8">Sulfatase N-terminal domain-containing protein</fullName>
    </recommendedName>
</protein>
<keyword evidence="6" id="KW-0325">Glycoprotein</keyword>
<dbReference type="SUPFAM" id="SSF53649">
    <property type="entry name" value="Alkaline phosphatase-like"/>
    <property type="match status" value="1"/>
</dbReference>
<dbReference type="CDD" id="cd16029">
    <property type="entry name" value="4-S"/>
    <property type="match status" value="1"/>
</dbReference>
<dbReference type="InterPro" id="IPR047115">
    <property type="entry name" value="ARSB"/>
</dbReference>
<evidence type="ECO:0000256" key="5">
    <source>
        <dbReference type="ARBA" id="ARBA00022837"/>
    </source>
</evidence>
<dbReference type="InterPro" id="IPR000917">
    <property type="entry name" value="Sulfatase_N"/>
</dbReference>
<proteinExistence type="inferred from homology"/>
<dbReference type="Pfam" id="PF00884">
    <property type="entry name" value="Sulfatase"/>
    <property type="match status" value="1"/>
</dbReference>
<dbReference type="Gene3D" id="3.30.1120.10">
    <property type="match status" value="1"/>
</dbReference>
<evidence type="ECO:0000313" key="10">
    <source>
        <dbReference type="Proteomes" id="UP001152759"/>
    </source>
</evidence>
<keyword evidence="5" id="KW-0106">Calcium</keyword>
<keyword evidence="4" id="KW-0378">Hydrolase</keyword>
<evidence type="ECO:0000256" key="3">
    <source>
        <dbReference type="ARBA" id="ARBA00022723"/>
    </source>
</evidence>
<evidence type="ECO:0000256" key="7">
    <source>
        <dbReference type="SAM" id="SignalP"/>
    </source>
</evidence>
<dbReference type="Proteomes" id="UP001152759">
    <property type="component" value="Chromosome 4"/>
</dbReference>